<dbReference type="InterPro" id="IPR029052">
    <property type="entry name" value="Metallo-depent_PP-like"/>
</dbReference>
<dbReference type="Pfam" id="PF16656">
    <property type="entry name" value="Pur_ac_phosph_N"/>
    <property type="match status" value="1"/>
</dbReference>
<evidence type="ECO:0000259" key="7">
    <source>
        <dbReference type="PROSITE" id="PS51763"/>
    </source>
</evidence>
<dbReference type="Gene3D" id="2.60.40.380">
    <property type="entry name" value="Purple acid phosphatase-like, N-terminal"/>
    <property type="match status" value="1"/>
</dbReference>
<protein>
    <recommendedName>
        <fullName evidence="4">Purple acid phosphatase</fullName>
        <ecNumber evidence="4">3.1.3.2</ecNumber>
    </recommendedName>
</protein>
<dbReference type="GO" id="GO:0005975">
    <property type="term" value="P:carbohydrate metabolic process"/>
    <property type="evidence" value="ECO:0007669"/>
    <property type="project" value="InterPro"/>
</dbReference>
<comment type="catalytic activity">
    <reaction evidence="4">
        <text>a phosphate monoester + H2O = an alcohol + phosphate</text>
        <dbReference type="Rhea" id="RHEA:15017"/>
        <dbReference type="ChEBI" id="CHEBI:15377"/>
        <dbReference type="ChEBI" id="CHEBI:30879"/>
        <dbReference type="ChEBI" id="CHEBI:43474"/>
        <dbReference type="ChEBI" id="CHEBI:67140"/>
        <dbReference type="EC" id="3.1.3.2"/>
    </reaction>
</comment>
<dbReference type="Proteomes" id="UP000193719">
    <property type="component" value="Unassembled WGS sequence"/>
</dbReference>
<keyword evidence="2" id="KW-0677">Repeat</keyword>
<dbReference type="Gene3D" id="3.60.21.10">
    <property type="match status" value="1"/>
</dbReference>
<evidence type="ECO:0000313" key="8">
    <source>
        <dbReference type="EMBL" id="ORX59198.1"/>
    </source>
</evidence>
<dbReference type="GO" id="GO:0046872">
    <property type="term" value="F:metal ion binding"/>
    <property type="evidence" value="ECO:0007669"/>
    <property type="project" value="InterPro"/>
</dbReference>
<keyword evidence="9" id="KW-1185">Reference proteome</keyword>
<evidence type="ECO:0000256" key="4">
    <source>
        <dbReference type="RuleBase" id="RU361203"/>
    </source>
</evidence>
<dbReference type="InterPro" id="IPR002883">
    <property type="entry name" value="CBM10/Dockerin_dom"/>
</dbReference>
<feature type="domain" description="CBM10" evidence="7">
    <location>
        <begin position="582"/>
        <end position="625"/>
    </location>
</feature>
<dbReference type="InterPro" id="IPR015914">
    <property type="entry name" value="PAPs_N"/>
</dbReference>
<reference evidence="8 9" key="1">
    <citation type="submission" date="2016-08" db="EMBL/GenBank/DDBJ databases">
        <title>Genomes of anaerobic fungi encode conserved fungal cellulosomes for biomass hydrolysis.</title>
        <authorList>
            <consortium name="DOE Joint Genome Institute"/>
            <person name="Haitjema C.H."/>
            <person name="Gilmore S.P."/>
            <person name="Henske J.K."/>
            <person name="Solomon K.V."/>
            <person name="De Groot R."/>
            <person name="Kuo A."/>
            <person name="Mondo S.J."/>
            <person name="Salamov A.A."/>
            <person name="Labutti K."/>
            <person name="Zhao Z."/>
            <person name="Chiniquy J."/>
            <person name="Barry K."/>
            <person name="Brewer H.M."/>
            <person name="Purvine S.O."/>
            <person name="Wright A.T."/>
            <person name="Boxma B."/>
            <person name="Van Alen T."/>
            <person name="Hackstein J.H."/>
            <person name="Baker S.E."/>
            <person name="Grigoriev I.V."/>
            <person name="O'Malley M.A."/>
        </authorList>
    </citation>
    <scope>NUCLEOTIDE SEQUENCE [LARGE SCALE GENOMIC DNA]</scope>
    <source>
        <strain evidence="9">finn</strain>
    </source>
</reference>
<evidence type="ECO:0000256" key="1">
    <source>
        <dbReference type="ARBA" id="ARBA00022729"/>
    </source>
</evidence>
<dbReference type="PANTHER" id="PTHR22953:SF153">
    <property type="entry name" value="PURPLE ACID PHOSPHATASE"/>
    <property type="match status" value="1"/>
</dbReference>
<evidence type="ECO:0000256" key="5">
    <source>
        <dbReference type="SAM" id="MobiDB-lite"/>
    </source>
</evidence>
<dbReference type="PROSITE" id="PS51164">
    <property type="entry name" value="CBM1_2"/>
    <property type="match status" value="1"/>
</dbReference>
<gene>
    <name evidence="8" type="ORF">BCR36DRAFT_579819</name>
</gene>
<keyword evidence="1" id="KW-0732">Signal</keyword>
<dbReference type="SUPFAM" id="SSF56300">
    <property type="entry name" value="Metallo-dependent phosphatases"/>
    <property type="match status" value="1"/>
</dbReference>
<evidence type="ECO:0000256" key="3">
    <source>
        <dbReference type="ARBA" id="ARBA00022801"/>
    </source>
</evidence>
<organism evidence="8 9">
    <name type="scientific">Piromyces finnis</name>
    <dbReference type="NCBI Taxonomy" id="1754191"/>
    <lineage>
        <taxon>Eukaryota</taxon>
        <taxon>Fungi</taxon>
        <taxon>Fungi incertae sedis</taxon>
        <taxon>Chytridiomycota</taxon>
        <taxon>Chytridiomycota incertae sedis</taxon>
        <taxon>Neocallimastigomycetes</taxon>
        <taxon>Neocallimastigales</taxon>
        <taxon>Neocallimastigaceae</taxon>
        <taxon>Piromyces</taxon>
    </lineage>
</organism>
<dbReference type="InterPro" id="IPR008963">
    <property type="entry name" value="Purple_acid_Pase-like_N"/>
</dbReference>
<reference evidence="8 9" key="2">
    <citation type="submission" date="2016-08" db="EMBL/GenBank/DDBJ databases">
        <title>Pervasive Adenine N6-methylation of Active Genes in Fungi.</title>
        <authorList>
            <consortium name="DOE Joint Genome Institute"/>
            <person name="Mondo S.J."/>
            <person name="Dannebaum R.O."/>
            <person name="Kuo R.C."/>
            <person name="Labutti K."/>
            <person name="Haridas S."/>
            <person name="Kuo A."/>
            <person name="Salamov A."/>
            <person name="Ahrendt S.R."/>
            <person name="Lipzen A."/>
            <person name="Sullivan W."/>
            <person name="Andreopoulos W.B."/>
            <person name="Clum A."/>
            <person name="Lindquist E."/>
            <person name="Daum C."/>
            <person name="Ramamoorthy G.K."/>
            <person name="Gryganskyi A."/>
            <person name="Culley D."/>
            <person name="Magnuson J.K."/>
            <person name="James T.Y."/>
            <person name="O'Malley M.A."/>
            <person name="Stajich J.E."/>
            <person name="Spatafora J.W."/>
            <person name="Visel A."/>
            <person name="Grigoriev I.V."/>
        </authorList>
    </citation>
    <scope>NUCLEOTIDE SEQUENCE [LARGE SCALE GENOMIC DNA]</scope>
    <source>
        <strain evidence="9">finn</strain>
    </source>
</reference>
<accession>A0A1Y1VL49</accession>
<feature type="domain" description="CBM10" evidence="7">
    <location>
        <begin position="532"/>
        <end position="574"/>
    </location>
</feature>
<dbReference type="Gene3D" id="3.90.1220.10">
    <property type="entry name" value="Cellulose docking domain, dockering"/>
    <property type="match status" value="3"/>
</dbReference>
<dbReference type="PROSITE" id="PS51763">
    <property type="entry name" value="CBM10"/>
    <property type="match status" value="3"/>
</dbReference>
<dbReference type="SUPFAM" id="SSF57180">
    <property type="entry name" value="Cellulose-binding domain"/>
    <property type="match status" value="1"/>
</dbReference>
<dbReference type="GO" id="GO:0005576">
    <property type="term" value="C:extracellular region"/>
    <property type="evidence" value="ECO:0007669"/>
    <property type="project" value="InterPro"/>
</dbReference>
<dbReference type="Pfam" id="PF00734">
    <property type="entry name" value="CBM_1"/>
    <property type="match status" value="1"/>
</dbReference>
<feature type="domain" description="CBM1" evidence="6">
    <location>
        <begin position="680"/>
        <end position="717"/>
    </location>
</feature>
<evidence type="ECO:0000313" key="9">
    <source>
        <dbReference type="Proteomes" id="UP000193719"/>
    </source>
</evidence>
<evidence type="ECO:0000259" key="6">
    <source>
        <dbReference type="PROSITE" id="PS51164"/>
    </source>
</evidence>
<name>A0A1Y1VL49_9FUNG</name>
<dbReference type="GO" id="GO:0003993">
    <property type="term" value="F:acid phosphatase activity"/>
    <property type="evidence" value="ECO:0007669"/>
    <property type="project" value="UniProtKB-EC"/>
</dbReference>
<dbReference type="Pfam" id="PF02013">
    <property type="entry name" value="CBM_10"/>
    <property type="match status" value="3"/>
</dbReference>
<sequence>MDGEGDWGVNNGEWCIVNRCWATLINLSYKCCSPNASYYSVDQDGEWGVENNNFCGYRNSTQKWNDRELRNDTRVEWNAFKEKWDNEYKDNFERLSVLPGEDESSLNFGWYSTTETIPSICWGTTKDTSDCEEFKGTVTYFKDLSGTSYYSNAVTVKNIKRNTTYYYKRKLNGQWEKPIQFKTYDQDNFKILFVGDPQIGGAHDRITASNNYSRVLTREEGNRNDAFNWNVTVYNSFNFAGQPSLLLSAGDQADEEYAVKGNEYDYNEESQYSAFLLPKLMQTIPTVPTIGNHDSYTENFKYHFNTPNNYASKNYTKYYNGNEPGYNYFFKYNNILFVVLNTNAPICEEFTEIINKAITKYPDTDWRIAMFHQDLYGDGSTHSQNDGITKVLRPCLTKLIYDNKFDLVLNGHDHVYTVSKFITYTGADNYGGYGFNSIERNKVYHKPDGTLYITANCSTGNKLYKYVKPQLDYVYYHDQTYTPTFGVMDFKKSDGKVTMTINTYDVESHKLVDGPYILEKDIKMVNNNDNDKCWSLSQGYPCCDPDAETIYSDESGDWGLALNSNNELDWCGIISGVNDNDKCWSESLGFPCCSDENTIIVESDGDGDWGIELNSNNEWEWCGIKKKGNNNQTTTTTKKTTTTTTTKKTTTTTTRKTTTTTTTRKTTTTTTTTSTPTPSNCVEDFGKCGGKDYSGPTCCKSSNFKCVSFGEYYSQCIPNQY</sequence>
<dbReference type="AlphaFoldDB" id="A0A1Y1VL49"/>
<dbReference type="InterPro" id="IPR000254">
    <property type="entry name" value="CBD"/>
</dbReference>
<comment type="caution">
    <text evidence="8">The sequence shown here is derived from an EMBL/GenBank/DDBJ whole genome shotgun (WGS) entry which is preliminary data.</text>
</comment>
<dbReference type="InterPro" id="IPR035971">
    <property type="entry name" value="CBD_sf"/>
</dbReference>
<dbReference type="SUPFAM" id="SSF49363">
    <property type="entry name" value="Purple acid phosphatase, N-terminal domain"/>
    <property type="match status" value="1"/>
</dbReference>
<dbReference type="PANTHER" id="PTHR22953">
    <property type="entry name" value="ACID PHOSPHATASE RELATED"/>
    <property type="match status" value="1"/>
</dbReference>
<dbReference type="InterPro" id="IPR039331">
    <property type="entry name" value="PAPs-like"/>
</dbReference>
<feature type="region of interest" description="Disordered" evidence="5">
    <location>
        <begin position="633"/>
        <end position="676"/>
    </location>
</feature>
<dbReference type="InterPro" id="IPR004843">
    <property type="entry name" value="Calcineurin-like_PHP"/>
</dbReference>
<feature type="compositionally biased region" description="Low complexity" evidence="5">
    <location>
        <begin position="633"/>
        <end position="673"/>
    </location>
</feature>
<proteinExistence type="inferred from homology"/>
<comment type="similarity">
    <text evidence="4">Belongs to the metallophosphoesterase superfamily. Purple acid phosphatase family.</text>
</comment>
<dbReference type="SUPFAM" id="SSF64571">
    <property type="entry name" value="Cellulose docking domain, dockering"/>
    <property type="match status" value="3"/>
</dbReference>
<dbReference type="OrthoDB" id="2136302at2759"/>
<evidence type="ECO:0000256" key="2">
    <source>
        <dbReference type="ARBA" id="ARBA00022737"/>
    </source>
</evidence>
<feature type="domain" description="CBM10" evidence="7">
    <location>
        <begin position="19"/>
        <end position="58"/>
    </location>
</feature>
<dbReference type="EMBL" id="MCFH01000003">
    <property type="protein sequence ID" value="ORX59198.1"/>
    <property type="molecule type" value="Genomic_DNA"/>
</dbReference>
<dbReference type="Pfam" id="PF00149">
    <property type="entry name" value="Metallophos"/>
    <property type="match status" value="1"/>
</dbReference>
<dbReference type="GO" id="GO:0030248">
    <property type="term" value="F:cellulose binding"/>
    <property type="evidence" value="ECO:0007669"/>
    <property type="project" value="InterPro"/>
</dbReference>
<dbReference type="SMART" id="SM00236">
    <property type="entry name" value="fCBD"/>
    <property type="match status" value="1"/>
</dbReference>
<dbReference type="EC" id="3.1.3.2" evidence="4"/>
<dbReference type="InterPro" id="IPR009034">
    <property type="entry name" value="Dockerin_dom_fun_sf"/>
</dbReference>
<keyword evidence="3 4" id="KW-0378">Hydrolase</keyword>